<dbReference type="CDD" id="cd01681">
    <property type="entry name" value="aeEF2_snRNP_like_IV"/>
    <property type="match status" value="1"/>
</dbReference>
<dbReference type="GO" id="GO:0042256">
    <property type="term" value="P:cytosolic ribosome assembly"/>
    <property type="evidence" value="ECO:0007669"/>
    <property type="project" value="TreeGrafter"/>
</dbReference>
<dbReference type="FunFam" id="3.30.70.870:FF:000002">
    <property type="entry name" value="Translation elongation factor 2"/>
    <property type="match status" value="1"/>
</dbReference>
<evidence type="ECO:0000313" key="13">
    <source>
        <dbReference type="Proteomes" id="UP000193411"/>
    </source>
</evidence>
<feature type="region of interest" description="Disordered" evidence="10">
    <location>
        <begin position="195"/>
        <end position="238"/>
    </location>
</feature>
<protein>
    <recommendedName>
        <fullName evidence="8">Ribosome assembly protein 1</fullName>
    </recommendedName>
    <alternativeName>
        <fullName evidence="9">Elongation factor-like 1</fullName>
    </alternativeName>
</protein>
<dbReference type="GO" id="GO:0003924">
    <property type="term" value="F:GTPase activity"/>
    <property type="evidence" value="ECO:0007669"/>
    <property type="project" value="InterPro"/>
</dbReference>
<keyword evidence="4" id="KW-0547">Nucleotide-binding</keyword>
<feature type="compositionally biased region" description="Basic and acidic residues" evidence="10">
    <location>
        <begin position="511"/>
        <end position="526"/>
    </location>
</feature>
<dbReference type="PROSITE" id="PS51722">
    <property type="entry name" value="G_TR_2"/>
    <property type="match status" value="1"/>
</dbReference>
<evidence type="ECO:0000313" key="12">
    <source>
        <dbReference type="EMBL" id="ORZ31335.1"/>
    </source>
</evidence>
<dbReference type="InterPro" id="IPR027417">
    <property type="entry name" value="P-loop_NTPase"/>
</dbReference>
<dbReference type="SUPFAM" id="SSF52540">
    <property type="entry name" value="P-loop containing nucleoside triphosphate hydrolases"/>
    <property type="match status" value="1"/>
</dbReference>
<gene>
    <name evidence="12" type="ORF">BCR44DRAFT_1442420</name>
</gene>
<dbReference type="FunFam" id="3.30.70.240:FF:000006">
    <property type="entry name" value="Elongation factor like GTPase 1"/>
    <property type="match status" value="1"/>
</dbReference>
<evidence type="ECO:0000259" key="11">
    <source>
        <dbReference type="PROSITE" id="PS51722"/>
    </source>
</evidence>
<evidence type="ECO:0000256" key="4">
    <source>
        <dbReference type="ARBA" id="ARBA00022741"/>
    </source>
</evidence>
<accession>A0A1Y2HA10</accession>
<organism evidence="12 13">
    <name type="scientific">Catenaria anguillulae PL171</name>
    <dbReference type="NCBI Taxonomy" id="765915"/>
    <lineage>
        <taxon>Eukaryota</taxon>
        <taxon>Fungi</taxon>
        <taxon>Fungi incertae sedis</taxon>
        <taxon>Blastocladiomycota</taxon>
        <taxon>Blastocladiomycetes</taxon>
        <taxon>Blastocladiales</taxon>
        <taxon>Catenariaceae</taxon>
        <taxon>Catenaria</taxon>
    </lineage>
</organism>
<comment type="subcellular location">
    <subcellularLocation>
        <location evidence="1">Cytoplasm</location>
    </subcellularLocation>
</comment>
<dbReference type="EMBL" id="MCFL01000061">
    <property type="protein sequence ID" value="ORZ31335.1"/>
    <property type="molecule type" value="Genomic_DNA"/>
</dbReference>
<dbReference type="Pfam" id="PF00679">
    <property type="entry name" value="EFG_C"/>
    <property type="match status" value="1"/>
</dbReference>
<dbReference type="InterPro" id="IPR009000">
    <property type="entry name" value="Transl_B-barrel_sf"/>
</dbReference>
<comment type="catalytic activity">
    <reaction evidence="7">
        <text>GTP + H2O = GDP + phosphate + H(+)</text>
        <dbReference type="Rhea" id="RHEA:19669"/>
        <dbReference type="ChEBI" id="CHEBI:15377"/>
        <dbReference type="ChEBI" id="CHEBI:15378"/>
        <dbReference type="ChEBI" id="CHEBI:37565"/>
        <dbReference type="ChEBI" id="CHEBI:43474"/>
        <dbReference type="ChEBI" id="CHEBI:58189"/>
    </reaction>
</comment>
<dbReference type="GO" id="GO:0005829">
    <property type="term" value="C:cytosol"/>
    <property type="evidence" value="ECO:0007669"/>
    <property type="project" value="TreeGrafter"/>
</dbReference>
<dbReference type="SUPFAM" id="SSF50447">
    <property type="entry name" value="Translation proteins"/>
    <property type="match status" value="1"/>
</dbReference>
<dbReference type="InterPro" id="IPR041095">
    <property type="entry name" value="EFG_II"/>
</dbReference>
<dbReference type="Gene3D" id="3.30.70.870">
    <property type="entry name" value="Elongation Factor G (Translational Gtpase), domain 3"/>
    <property type="match status" value="1"/>
</dbReference>
<dbReference type="Pfam" id="PF14492">
    <property type="entry name" value="EFG_III"/>
    <property type="match status" value="1"/>
</dbReference>
<evidence type="ECO:0000256" key="6">
    <source>
        <dbReference type="ARBA" id="ARBA00023134"/>
    </source>
</evidence>
<dbReference type="Gene3D" id="2.40.30.10">
    <property type="entry name" value="Translation factors"/>
    <property type="match status" value="1"/>
</dbReference>
<keyword evidence="13" id="KW-1185">Reference proteome</keyword>
<dbReference type="InterPro" id="IPR000640">
    <property type="entry name" value="EFG_V-like"/>
</dbReference>
<dbReference type="SMART" id="SM00838">
    <property type="entry name" value="EFG_C"/>
    <property type="match status" value="1"/>
</dbReference>
<dbReference type="InterPro" id="IPR020568">
    <property type="entry name" value="Ribosomal_Su5_D2-typ_SF"/>
</dbReference>
<proteinExistence type="predicted"/>
<keyword evidence="3" id="KW-0690">Ribosome biogenesis</keyword>
<dbReference type="STRING" id="765915.A0A1Y2HA10"/>
<dbReference type="InterPro" id="IPR056752">
    <property type="entry name" value="EFL1"/>
</dbReference>
<dbReference type="CDD" id="cd04096">
    <property type="entry name" value="eEF2_snRNP_like_C"/>
    <property type="match status" value="1"/>
</dbReference>
<feature type="region of interest" description="Disordered" evidence="10">
    <location>
        <begin position="511"/>
        <end position="546"/>
    </location>
</feature>
<dbReference type="PANTHER" id="PTHR42908:SF3">
    <property type="entry name" value="ELONGATION FACTOR-LIKE GTPASE 1"/>
    <property type="match status" value="1"/>
</dbReference>
<dbReference type="PRINTS" id="PR00315">
    <property type="entry name" value="ELONGATNFCT"/>
</dbReference>
<dbReference type="CDD" id="cd16261">
    <property type="entry name" value="EF2_snRNP_III"/>
    <property type="match status" value="1"/>
</dbReference>
<dbReference type="InterPro" id="IPR005225">
    <property type="entry name" value="Small_GTP-bd"/>
</dbReference>
<dbReference type="Gene3D" id="3.30.70.240">
    <property type="match status" value="1"/>
</dbReference>
<dbReference type="Gene3D" id="3.40.50.300">
    <property type="entry name" value="P-loop containing nucleotide triphosphate hydrolases"/>
    <property type="match status" value="1"/>
</dbReference>
<evidence type="ECO:0000256" key="7">
    <source>
        <dbReference type="ARBA" id="ARBA00048548"/>
    </source>
</evidence>
<evidence type="ECO:0000256" key="5">
    <source>
        <dbReference type="ARBA" id="ARBA00022801"/>
    </source>
</evidence>
<dbReference type="GO" id="GO:1990904">
    <property type="term" value="C:ribonucleoprotein complex"/>
    <property type="evidence" value="ECO:0007669"/>
    <property type="project" value="TreeGrafter"/>
</dbReference>
<evidence type="ECO:0000256" key="10">
    <source>
        <dbReference type="SAM" id="MobiDB-lite"/>
    </source>
</evidence>
<evidence type="ECO:0000256" key="9">
    <source>
        <dbReference type="ARBA" id="ARBA00081809"/>
    </source>
</evidence>
<dbReference type="Pfam" id="PF00009">
    <property type="entry name" value="GTP_EFTU"/>
    <property type="match status" value="1"/>
</dbReference>
<feature type="compositionally biased region" description="Acidic residues" evidence="10">
    <location>
        <begin position="224"/>
        <end position="238"/>
    </location>
</feature>
<reference evidence="12 13" key="1">
    <citation type="submission" date="2016-07" db="EMBL/GenBank/DDBJ databases">
        <title>Pervasive Adenine N6-methylation of Active Genes in Fungi.</title>
        <authorList>
            <consortium name="DOE Joint Genome Institute"/>
            <person name="Mondo S.J."/>
            <person name="Dannebaum R.O."/>
            <person name="Kuo R.C."/>
            <person name="Labutti K."/>
            <person name="Haridas S."/>
            <person name="Kuo A."/>
            <person name="Salamov A."/>
            <person name="Ahrendt S.R."/>
            <person name="Lipzen A."/>
            <person name="Sullivan W."/>
            <person name="Andreopoulos W.B."/>
            <person name="Clum A."/>
            <person name="Lindquist E."/>
            <person name="Daum C."/>
            <person name="Ramamoorthy G.K."/>
            <person name="Gryganskyi A."/>
            <person name="Culley D."/>
            <person name="Magnuson J.K."/>
            <person name="James T.Y."/>
            <person name="O'Malley M.A."/>
            <person name="Stajich J.E."/>
            <person name="Spatafora J.W."/>
            <person name="Visel A."/>
            <person name="Grigoriev I.V."/>
        </authorList>
    </citation>
    <scope>NUCLEOTIDE SEQUENCE [LARGE SCALE GENOMIC DNA]</scope>
    <source>
        <strain evidence="12 13">PL171</strain>
    </source>
</reference>
<dbReference type="AlphaFoldDB" id="A0A1Y2HA10"/>
<feature type="compositionally biased region" description="Polar residues" evidence="10">
    <location>
        <begin position="534"/>
        <end position="546"/>
    </location>
</feature>
<keyword evidence="5" id="KW-0378">Hydrolase</keyword>
<dbReference type="Pfam" id="PF25118">
    <property type="entry name" value="EFL1"/>
    <property type="match status" value="1"/>
</dbReference>
<dbReference type="SUPFAM" id="SSF54980">
    <property type="entry name" value="EF-G C-terminal domain-like"/>
    <property type="match status" value="2"/>
</dbReference>
<dbReference type="InterPro" id="IPR014721">
    <property type="entry name" value="Ribsml_uS5_D2-typ_fold_subgr"/>
</dbReference>
<dbReference type="FunFam" id="3.40.50.300:FF:000746">
    <property type="entry name" value="Ribosome assembly protein 1"/>
    <property type="match status" value="1"/>
</dbReference>
<dbReference type="NCBIfam" id="TIGR00231">
    <property type="entry name" value="small_GTP"/>
    <property type="match status" value="1"/>
</dbReference>
<keyword evidence="2" id="KW-0963">Cytoplasm</keyword>
<dbReference type="InterPro" id="IPR035647">
    <property type="entry name" value="EFG_III/V"/>
</dbReference>
<sequence length="1038" mass="112548">MPVTAAQVQSIQQDPARLRNICILAHVDHGKTTLSDSLLATNGIISTKQSGQIRYLDSRPDEQQRGITMKSSAIALHFKVRNSDDADIDYLVNLIDCPGHVDFTSEVSTASRLCDGALVLVDAVEGVCTQTHTVLHQAWVERIKPILVINKVDRLITDLKMTPHEAYTHMAKIIQHANAVMGTFFQSDLVEKDAARGGGGSSRGASRPGSTTPSKGVDAHQDVAEDDQGVSPDQDDDEIDDEGIYFAPQAGNVIFASAIHGWAFRIQYFARLYAAKLKIKEEALLKFLWGEYYLDPKTKRILQPSQLKGRSLKPLAVQFMLDNVWAIYEACGLAVTSAVPDQVDTEKLEKIITALKLKLPLIIRDMHKKSTSPFALVNSVLSSWLPLSSTILVSVIQHVPSPQQAQPQRLPKALPMLDSDTPAANPGLAALRQAVYDCDTRAEAPVVAFLSKLIAIPASSLPQHKPKSLTADELRARRQAILAARGVDSDHPMTPDELAAATREAIAEAEKLQGEEQAKVGAKADGEYDPMTATDESTASSPPQHATQVQVDSLYILMGRDVEETSEVVAGNLFGIGGPALERAVLKSATLSSVLACPSLAALDSHAAPIVRVAVEPRNPQDMPKLVEGLKLLNQSDPAVEVVVQNTGEHVVSTSGELHLERCLVDLRERFAKCAIQVGAPIVPFRETIVEAVPQPQFQVAPDSDLPQGTIKVTTPNKLCTVRIRSLPIPKPITDLILASEQLLKSITSDPESHAPQATDFLHKLDAALAESIKEDDNLDPEPWTNLASRVWALGPKRCGPTCSSTKCLDTPAPGPPAVGKLAEWDNAIVTGFQLATAQGPLCGEPMQGVALIIESVDWLVVHADSDANTAANNATLGQLLSTVRDGCRDAFLGRSPRLLLATYACQIQCLDDTLGLVYTAVAKRRGKILSEEMREGTPYFVVQASMPVVESFGFAEDIRKRTSGGATPQLIFAGYEVLDLDPYWVPSTELELEDLGSVADKENVAKRYVDQVRKRKGMLVEGEKIVKDAEKQRTLKK</sequence>
<evidence type="ECO:0000256" key="8">
    <source>
        <dbReference type="ARBA" id="ARBA00068031"/>
    </source>
</evidence>
<dbReference type="OrthoDB" id="364892at2759"/>
<dbReference type="SUPFAM" id="SSF54211">
    <property type="entry name" value="Ribosomal protein S5 domain 2-like"/>
    <property type="match status" value="1"/>
</dbReference>
<name>A0A1Y2HA10_9FUNG</name>
<dbReference type="Gene3D" id="3.30.230.10">
    <property type="match status" value="1"/>
</dbReference>
<dbReference type="CDD" id="cd01885">
    <property type="entry name" value="EF2"/>
    <property type="match status" value="1"/>
</dbReference>
<dbReference type="InterPro" id="IPR000795">
    <property type="entry name" value="T_Tr_GTP-bd_dom"/>
</dbReference>
<feature type="domain" description="Tr-type G" evidence="11">
    <location>
        <begin position="16"/>
        <end position="284"/>
    </location>
</feature>
<evidence type="ECO:0000256" key="1">
    <source>
        <dbReference type="ARBA" id="ARBA00004496"/>
    </source>
</evidence>
<comment type="caution">
    <text evidence="12">The sequence shown here is derived from an EMBL/GenBank/DDBJ whole genome shotgun (WGS) entry which is preliminary data.</text>
</comment>
<dbReference type="PANTHER" id="PTHR42908">
    <property type="entry name" value="TRANSLATION ELONGATION FACTOR-RELATED"/>
    <property type="match status" value="1"/>
</dbReference>
<evidence type="ECO:0000256" key="2">
    <source>
        <dbReference type="ARBA" id="ARBA00022490"/>
    </source>
</evidence>
<dbReference type="GO" id="GO:0005525">
    <property type="term" value="F:GTP binding"/>
    <property type="evidence" value="ECO:0007669"/>
    <property type="project" value="UniProtKB-KW"/>
</dbReference>
<dbReference type="Proteomes" id="UP000193411">
    <property type="component" value="Unassembled WGS sequence"/>
</dbReference>
<evidence type="ECO:0000256" key="3">
    <source>
        <dbReference type="ARBA" id="ARBA00022517"/>
    </source>
</evidence>
<dbReference type="GO" id="GO:0043022">
    <property type="term" value="F:ribosome binding"/>
    <property type="evidence" value="ECO:0007669"/>
    <property type="project" value="TreeGrafter"/>
</dbReference>
<keyword evidence="6" id="KW-0342">GTP-binding</keyword>